<evidence type="ECO:0000256" key="6">
    <source>
        <dbReference type="ARBA" id="ARBA00022692"/>
    </source>
</evidence>
<evidence type="ECO:0000313" key="14">
    <source>
        <dbReference type="Proteomes" id="UP000274922"/>
    </source>
</evidence>
<keyword evidence="4 10" id="KW-0328">Glycosyltransferase</keyword>
<evidence type="ECO:0000256" key="3">
    <source>
        <dbReference type="ARBA" id="ARBA00008715"/>
    </source>
</evidence>
<feature type="transmembrane region" description="Helical" evidence="10">
    <location>
        <begin position="123"/>
        <end position="141"/>
    </location>
</feature>
<feature type="transmembrane region" description="Helical" evidence="10">
    <location>
        <begin position="358"/>
        <end position="379"/>
    </location>
</feature>
<sequence length="524" mass="59488">MRLYRPLSVFQDAPWLGVVCVVAVTLLVRGFVGLGGYSGEHDAPWFGDFETQRHWLELTRHLPLREWYRYRFNWSPLDYPPVSAFHAYVFGRLADMIRPEWVALKASETFESPGLRLFMRSSALLTEYALLVPGIWAWTGFSSTSISPPDNIPVAESTRRLTAFAYLTAFPLLTLVDHGHFQYNAAMFGFTMWALVYWRRGAFVRGAIAFVCALCFKQMSLYYAIPVFCHLLTECTSIARRGAPGRALTTLLAIGAAVLATFGIFLAPFIMDEVRHRDPATSVVQAAVTSVGVIGRRVFPVARGLFEDKVANWWCVVNVAVKLKQRFSNVQLLRLSTVVTAAAVLPWHLLYLKAPARFTAFLYLLTLSALGFYLGSFLVHEKTIMLPAFPLLLLMPYEPTCAAWFHLVATWTNFFMLRLDHQILPYIAMNAAWVAITHDLMPWRHRHAVVRGLAKLSIAGMLGLHAFHYSYEAPARYLWFHQLLFACFGALQFSCFYVYLCARFVNLLFPALGAPVAKWLARWQ</sequence>
<reference evidence="11" key="3">
    <citation type="submission" date="2018-08" db="EMBL/GenBank/DDBJ databases">
        <title>Leveraging single-cell genomics to expand the Fungal Tree of Life.</title>
        <authorList>
            <consortium name="DOE Joint Genome Institute"/>
            <person name="Ahrendt S.R."/>
            <person name="Quandt C.A."/>
            <person name="Ciobanu D."/>
            <person name="Clum A."/>
            <person name="Salamov A."/>
            <person name="Andreopoulos B."/>
            <person name="Cheng J.-F."/>
            <person name="Woyke T."/>
            <person name="Pelin A."/>
            <person name="Henrissat B."/>
            <person name="Reynolds N."/>
            <person name="Benny G.L."/>
            <person name="Smith M.E."/>
            <person name="James T.Y."/>
            <person name="Grigoriev I.V."/>
        </authorList>
    </citation>
    <scope>NUCLEOTIDE SEQUENCE</scope>
    <source>
        <strain evidence="11">ATCC 52028</strain>
    </source>
</reference>
<reference evidence="13 14" key="1">
    <citation type="journal article" date="2018" name="Nat. Microbiol.">
        <title>Leveraging single-cell genomics to expand the fungal tree of life.</title>
        <authorList>
            <person name="Ahrendt S.R."/>
            <person name="Quandt C.A."/>
            <person name="Ciobanu D."/>
            <person name="Clum A."/>
            <person name="Salamov A."/>
            <person name="Andreopoulos B."/>
            <person name="Cheng J.F."/>
            <person name="Woyke T."/>
            <person name="Pelin A."/>
            <person name="Henrissat B."/>
            <person name="Reynolds N.K."/>
            <person name="Benny G.L."/>
            <person name="Smith M.E."/>
            <person name="James T.Y."/>
            <person name="Grigoriev I.V."/>
        </authorList>
    </citation>
    <scope>NUCLEOTIDE SEQUENCE [LARGE SCALE GENOMIC DNA]</scope>
    <source>
        <strain evidence="13 14">ATCC 52028</strain>
    </source>
</reference>
<evidence type="ECO:0000256" key="4">
    <source>
        <dbReference type="ARBA" id="ARBA00022676"/>
    </source>
</evidence>
<feature type="transmembrane region" description="Helical" evidence="10">
    <location>
        <begin position="202"/>
        <end position="225"/>
    </location>
</feature>
<organism evidence="12 14">
    <name type="scientific">Caulochytrium protostelioides</name>
    <dbReference type="NCBI Taxonomy" id="1555241"/>
    <lineage>
        <taxon>Eukaryota</taxon>
        <taxon>Fungi</taxon>
        <taxon>Fungi incertae sedis</taxon>
        <taxon>Chytridiomycota</taxon>
        <taxon>Chytridiomycota incertae sedis</taxon>
        <taxon>Chytridiomycetes</taxon>
        <taxon>Caulochytriales</taxon>
        <taxon>Caulochytriaceae</taxon>
        <taxon>Caulochytrium</taxon>
    </lineage>
</organism>
<dbReference type="EMBL" id="ML009202">
    <property type="protein sequence ID" value="RKO97653.1"/>
    <property type="molecule type" value="Genomic_DNA"/>
</dbReference>
<dbReference type="GO" id="GO:0042281">
    <property type="term" value="F:dolichyl pyrophosphate Man9GlcNAc2 alpha-1,3-glucosyltransferase activity"/>
    <property type="evidence" value="ECO:0007669"/>
    <property type="project" value="TreeGrafter"/>
</dbReference>
<dbReference type="UniPathway" id="UPA00378"/>
<feature type="transmembrane region" description="Helical" evidence="10">
    <location>
        <begin position="391"/>
        <end position="411"/>
    </location>
</feature>
<protein>
    <recommendedName>
        <fullName evidence="10">Alpha-1,3-glucosyltransferase</fullName>
        <ecNumber evidence="10">2.4.1.-</ecNumber>
    </recommendedName>
</protein>
<evidence type="ECO:0000256" key="1">
    <source>
        <dbReference type="ARBA" id="ARBA00004477"/>
    </source>
</evidence>
<evidence type="ECO:0000313" key="12">
    <source>
        <dbReference type="EMBL" id="RKO98497.1"/>
    </source>
</evidence>
<comment type="similarity">
    <text evidence="3 10">Belongs to the ALG6/ALG8 glucosyltransferase family.</text>
</comment>
<dbReference type="InterPro" id="IPR004856">
    <property type="entry name" value="Glyco_trans_ALG6/ALG8"/>
</dbReference>
<feature type="transmembrane region" description="Helical" evidence="10">
    <location>
        <begin position="13"/>
        <end position="32"/>
    </location>
</feature>
<feature type="transmembrane region" description="Helical" evidence="10">
    <location>
        <begin position="245"/>
        <end position="267"/>
    </location>
</feature>
<name>A0A4V1ITW7_9FUNG</name>
<feature type="transmembrane region" description="Helical" evidence="10">
    <location>
        <begin position="332"/>
        <end position="352"/>
    </location>
</feature>
<accession>A0A4V1ITW7</accession>
<keyword evidence="9 10" id="KW-0472">Membrane</keyword>
<feature type="transmembrane region" description="Helical" evidence="10">
    <location>
        <begin position="423"/>
        <end position="441"/>
    </location>
</feature>
<keyword evidence="6 10" id="KW-0812">Transmembrane</keyword>
<dbReference type="Proteomes" id="UP000268535">
    <property type="component" value="Unassembled WGS sequence"/>
</dbReference>
<dbReference type="OrthoDB" id="5589195at2759"/>
<evidence type="ECO:0000256" key="5">
    <source>
        <dbReference type="ARBA" id="ARBA00022679"/>
    </source>
</evidence>
<dbReference type="EC" id="2.4.1.-" evidence="10"/>
<comment type="pathway">
    <text evidence="2 10">Protein modification; protein glycosylation.</text>
</comment>
<dbReference type="EMBL" id="ML014418">
    <property type="protein sequence ID" value="RKO98497.1"/>
    <property type="molecule type" value="Genomic_DNA"/>
</dbReference>
<dbReference type="Pfam" id="PF03155">
    <property type="entry name" value="Alg6_Alg8"/>
    <property type="match status" value="1"/>
</dbReference>
<evidence type="ECO:0000256" key="10">
    <source>
        <dbReference type="RuleBase" id="RU363110"/>
    </source>
</evidence>
<evidence type="ECO:0000256" key="7">
    <source>
        <dbReference type="ARBA" id="ARBA00022824"/>
    </source>
</evidence>
<evidence type="ECO:0000313" key="11">
    <source>
        <dbReference type="EMBL" id="RKO97653.1"/>
    </source>
</evidence>
<reference evidence="12" key="2">
    <citation type="submission" date="2018-04" db="EMBL/GenBank/DDBJ databases">
        <title>Leveraging single-cell genomics to expand the Fungal Tree of Life.</title>
        <authorList>
            <consortium name="DOE Joint Genome Institute"/>
            <person name="Ahrendt S.R."/>
            <person name="Quandt C.A."/>
            <person name="Ciobanu D."/>
            <person name="Clum A."/>
            <person name="Salamov A."/>
            <person name="Andreopoulos B."/>
            <person name="Cheng J.-F."/>
            <person name="Woyke T."/>
            <person name="Pelin A."/>
            <person name="Henrissat B."/>
            <person name="Benny G.L."/>
            <person name="Smith M.E."/>
            <person name="James T.Y."/>
            <person name="Grigoriev I.V."/>
        </authorList>
    </citation>
    <scope>NUCLEOTIDE SEQUENCE</scope>
    <source>
        <strain evidence="12">ATCC 52028</strain>
    </source>
</reference>
<dbReference type="AlphaFoldDB" id="A0A4V1ITW7"/>
<dbReference type="PANTHER" id="PTHR12413:SF1">
    <property type="entry name" value="DOLICHYL PYROPHOSPHATE MAN9GLCNAC2 ALPHA-1,3-GLUCOSYLTRANSFERASE"/>
    <property type="match status" value="1"/>
</dbReference>
<comment type="subcellular location">
    <subcellularLocation>
        <location evidence="1 10">Endoplasmic reticulum membrane</location>
        <topology evidence="1 10">Multi-pass membrane protein</topology>
    </subcellularLocation>
</comment>
<feature type="transmembrane region" description="Helical" evidence="10">
    <location>
        <begin position="453"/>
        <end position="471"/>
    </location>
</feature>
<proteinExistence type="inferred from homology"/>
<evidence type="ECO:0000256" key="2">
    <source>
        <dbReference type="ARBA" id="ARBA00004922"/>
    </source>
</evidence>
<dbReference type="GO" id="GO:0005789">
    <property type="term" value="C:endoplasmic reticulum membrane"/>
    <property type="evidence" value="ECO:0007669"/>
    <property type="project" value="UniProtKB-SubCell"/>
</dbReference>
<evidence type="ECO:0000313" key="13">
    <source>
        <dbReference type="Proteomes" id="UP000268535"/>
    </source>
</evidence>
<dbReference type="STRING" id="1555241.A0A4V1ITW7"/>
<feature type="transmembrane region" description="Helical" evidence="10">
    <location>
        <begin position="477"/>
        <end position="500"/>
    </location>
</feature>
<keyword evidence="14" id="KW-1185">Reference proteome</keyword>
<keyword evidence="8 10" id="KW-1133">Transmembrane helix</keyword>
<dbReference type="Proteomes" id="UP000274922">
    <property type="component" value="Unassembled WGS sequence"/>
</dbReference>
<gene>
    <name evidence="11" type="ORF">CAUPRSCDRAFT_6192</name>
    <name evidence="12" type="ORF">CXG81DRAFT_15848</name>
</gene>
<evidence type="ECO:0000256" key="9">
    <source>
        <dbReference type="ARBA" id="ARBA00023136"/>
    </source>
</evidence>
<dbReference type="PANTHER" id="PTHR12413">
    <property type="entry name" value="DOLICHYL GLYCOSYLTRANSFERASE"/>
    <property type="match status" value="1"/>
</dbReference>
<evidence type="ECO:0000256" key="8">
    <source>
        <dbReference type="ARBA" id="ARBA00022989"/>
    </source>
</evidence>
<keyword evidence="7 10" id="KW-0256">Endoplasmic reticulum</keyword>
<keyword evidence="5 10" id="KW-0808">Transferase</keyword>